<evidence type="ECO:0000313" key="2">
    <source>
        <dbReference type="EMBL" id="ASJ76204.1"/>
    </source>
</evidence>
<keyword evidence="3" id="KW-1185">Reference proteome</keyword>
<sequence length="272" mass="30364">MPRGTRIPSLVFQKVLKDARAQLEISSERSADFDHSGIRGDERAAALMHFFSDHLPETYAVSKGEAIDCLGNRTGQLDIIIYDRSMAAPISSGVENVLVPAESLLAVIEVKSVLTQDELKICYRAAKKVKKLRPHKGKFVSARMDGAPANDGAHRCLYVVFCYSTNIGQTNWLDKEFKRILSAANLEHAAPDAVDILCVLGNGMIRPGKSAGKAEAEDSSNIFLEFYLHLVNFIYREQSRRPTIDWQMYTTRSSKGWRQLNNDIEQNDEAAT</sequence>
<dbReference type="Proteomes" id="UP000250079">
    <property type="component" value="Chromosome"/>
</dbReference>
<accession>A0A2Z2P8K5</accession>
<feature type="domain" description="DUF6602" evidence="1">
    <location>
        <begin position="28"/>
        <end position="132"/>
    </location>
</feature>
<evidence type="ECO:0000313" key="3">
    <source>
        <dbReference type="Proteomes" id="UP000250079"/>
    </source>
</evidence>
<dbReference type="KEGG" id="gai:IMCC3135_30775"/>
<dbReference type="OrthoDB" id="7058998at2"/>
<dbReference type="CDD" id="cd21173">
    <property type="entry name" value="NucC-like"/>
    <property type="match status" value="1"/>
</dbReference>
<gene>
    <name evidence="2" type="ORF">IMCC3135_30775</name>
</gene>
<evidence type="ECO:0000259" key="1">
    <source>
        <dbReference type="Pfam" id="PF20247"/>
    </source>
</evidence>
<dbReference type="AlphaFoldDB" id="A0A2Z2P8K5"/>
<proteinExistence type="predicted"/>
<reference evidence="2 3" key="1">
    <citation type="submission" date="2016-12" db="EMBL/GenBank/DDBJ databases">
        <authorList>
            <person name="Song W.-J."/>
            <person name="Kurnit D.M."/>
        </authorList>
    </citation>
    <scope>NUCLEOTIDE SEQUENCE [LARGE SCALE GENOMIC DNA]</scope>
    <source>
        <strain evidence="2 3">IMCC3135</strain>
    </source>
</reference>
<organism evidence="2 3">
    <name type="scientific">Granulosicoccus antarcticus IMCC3135</name>
    <dbReference type="NCBI Taxonomy" id="1192854"/>
    <lineage>
        <taxon>Bacteria</taxon>
        <taxon>Pseudomonadati</taxon>
        <taxon>Pseudomonadota</taxon>
        <taxon>Gammaproteobacteria</taxon>
        <taxon>Chromatiales</taxon>
        <taxon>Granulosicoccaceae</taxon>
        <taxon>Granulosicoccus</taxon>
    </lineage>
</organism>
<protein>
    <recommendedName>
        <fullName evidence="1">DUF6602 domain-containing protein</fullName>
    </recommendedName>
</protein>
<dbReference type="RefSeq" id="WP_088921007.1">
    <property type="nucleotide sequence ID" value="NZ_CP018632.1"/>
</dbReference>
<name>A0A2Z2P8K5_9GAMM</name>
<dbReference type="Pfam" id="PF20247">
    <property type="entry name" value="DUF6602"/>
    <property type="match status" value="1"/>
</dbReference>
<dbReference type="InterPro" id="IPR046537">
    <property type="entry name" value="DUF6602"/>
</dbReference>
<dbReference type="EMBL" id="CP018632">
    <property type="protein sequence ID" value="ASJ76204.1"/>
    <property type="molecule type" value="Genomic_DNA"/>
</dbReference>